<feature type="transmembrane region" description="Helical" evidence="1">
    <location>
        <begin position="147"/>
        <end position="165"/>
    </location>
</feature>
<dbReference type="Pfam" id="PF19877">
    <property type="entry name" value="DUF6350"/>
    <property type="match status" value="1"/>
</dbReference>
<feature type="transmembrane region" description="Helical" evidence="1">
    <location>
        <begin position="41"/>
        <end position="65"/>
    </location>
</feature>
<protein>
    <submittedName>
        <fullName evidence="2">Uncharacterized protein</fullName>
    </submittedName>
</protein>
<feature type="transmembrane region" description="Helical" evidence="1">
    <location>
        <begin position="358"/>
        <end position="381"/>
    </location>
</feature>
<keyword evidence="1" id="KW-1133">Transmembrane helix</keyword>
<reference evidence="2 3" key="1">
    <citation type="submission" date="2018-03" db="EMBL/GenBank/DDBJ databases">
        <title>Genomic Encyclopedia of Archaeal and Bacterial Type Strains, Phase II (KMG-II): from individual species to whole genera.</title>
        <authorList>
            <person name="Goeker M."/>
        </authorList>
    </citation>
    <scope>NUCLEOTIDE SEQUENCE [LARGE SCALE GENOMIC DNA]</scope>
    <source>
        <strain evidence="2 3">ATCC BAA-1496</strain>
    </source>
</reference>
<evidence type="ECO:0000313" key="2">
    <source>
        <dbReference type="EMBL" id="PRY60091.1"/>
    </source>
</evidence>
<feature type="transmembrane region" description="Helical" evidence="1">
    <location>
        <begin position="320"/>
        <end position="338"/>
    </location>
</feature>
<dbReference type="Proteomes" id="UP000237822">
    <property type="component" value="Unassembled WGS sequence"/>
</dbReference>
<feature type="transmembrane region" description="Helical" evidence="1">
    <location>
        <begin position="255"/>
        <end position="283"/>
    </location>
</feature>
<dbReference type="InterPro" id="IPR045931">
    <property type="entry name" value="DUF6350"/>
</dbReference>
<proteinExistence type="predicted"/>
<feature type="transmembrane region" description="Helical" evidence="1">
    <location>
        <begin position="393"/>
        <end position="414"/>
    </location>
</feature>
<feature type="transmembrane region" description="Helical" evidence="1">
    <location>
        <begin position="171"/>
        <end position="190"/>
    </location>
</feature>
<comment type="caution">
    <text evidence="2">The sequence shown here is derived from an EMBL/GenBank/DDBJ whole genome shotgun (WGS) entry which is preliminary data.</text>
</comment>
<evidence type="ECO:0000256" key="1">
    <source>
        <dbReference type="SAM" id="Phobius"/>
    </source>
</evidence>
<gene>
    <name evidence="2" type="ORF">BCF74_10836</name>
</gene>
<name>A0A2T0UQ89_9MICO</name>
<dbReference type="RefSeq" id="WP_170070155.1">
    <property type="nucleotide sequence ID" value="NZ_PVTI01000008.1"/>
</dbReference>
<feature type="transmembrane region" description="Helical" evidence="1">
    <location>
        <begin position="224"/>
        <end position="243"/>
    </location>
</feature>
<dbReference type="AlphaFoldDB" id="A0A2T0UQ89"/>
<feature type="transmembrane region" description="Helical" evidence="1">
    <location>
        <begin position="85"/>
        <end position="113"/>
    </location>
</feature>
<organism evidence="2 3">
    <name type="scientific">Knoellia remsis</name>
    <dbReference type="NCBI Taxonomy" id="407159"/>
    <lineage>
        <taxon>Bacteria</taxon>
        <taxon>Bacillati</taxon>
        <taxon>Actinomycetota</taxon>
        <taxon>Actinomycetes</taxon>
        <taxon>Micrococcales</taxon>
        <taxon>Intrasporangiaceae</taxon>
        <taxon>Knoellia</taxon>
    </lineage>
</organism>
<keyword evidence="3" id="KW-1185">Reference proteome</keyword>
<sequence length="421" mass="42920">MTVMDLLRGVRPASDEAPDDGAPGDGPREVAPWLPGPLRDVLVGLLTGLLSLLVVVVVTVLGWMLDPRDGGSLAEPLGAASSLWLLVQGAHLGAGAATIAFVPLLLGAMTVLVAARGAARALEDADPDDELVADALPRSVVAVASRWWVGYAVAVALAAALTLAGSLPLRWVTLVLPAVVVPALGLVVALRRLSASGDVLGSRLDGSAIPESVRRAWSPALRGLLTLLGLGALLVLVAVVVRWESVAGLQAEVGGGFFGGLLLLAAQVGALPNLALWALSFLAGPGFSVVDGAHVSLNGSSTGLMPLIPVLGAVPEPGEYPWFAWLLTLVPVLVGGLIGRRSLKAVARLSSMRTKVSVAAVASLIVALAVGVLDAVAGGSLGAYRLADVGAPALWLTLALGAELLVGALLVVLWDAWRLRR</sequence>
<accession>A0A2T0UQ89</accession>
<evidence type="ECO:0000313" key="3">
    <source>
        <dbReference type="Proteomes" id="UP000237822"/>
    </source>
</evidence>
<keyword evidence="1" id="KW-0812">Transmembrane</keyword>
<dbReference type="EMBL" id="PVTI01000008">
    <property type="protein sequence ID" value="PRY60091.1"/>
    <property type="molecule type" value="Genomic_DNA"/>
</dbReference>
<keyword evidence="1" id="KW-0472">Membrane</keyword>